<gene>
    <name evidence="8" type="ORF">C6P45_003180</name>
</gene>
<keyword evidence="4 6" id="KW-0168">Coated pit</keyword>
<dbReference type="GO" id="GO:0032050">
    <property type="term" value="F:clathrin heavy chain binding"/>
    <property type="evidence" value="ECO:0007669"/>
    <property type="project" value="TreeGrafter"/>
</dbReference>
<accession>A0A9P7BCE1</accession>
<evidence type="ECO:0000256" key="7">
    <source>
        <dbReference type="SAM" id="MobiDB-lite"/>
    </source>
</evidence>
<evidence type="ECO:0000256" key="6">
    <source>
        <dbReference type="RuleBase" id="RU363137"/>
    </source>
</evidence>
<evidence type="ECO:0000313" key="8">
    <source>
        <dbReference type="EMBL" id="KAG0669898.1"/>
    </source>
</evidence>
<protein>
    <recommendedName>
        <fullName evidence="6">Clathrin light chain</fullName>
    </recommendedName>
</protein>
<feature type="compositionally biased region" description="Acidic residues" evidence="7">
    <location>
        <begin position="42"/>
        <end position="54"/>
    </location>
</feature>
<dbReference type="GO" id="GO:0006886">
    <property type="term" value="P:intracellular protein transport"/>
    <property type="evidence" value="ECO:0007669"/>
    <property type="project" value="InterPro"/>
</dbReference>
<evidence type="ECO:0000256" key="2">
    <source>
        <dbReference type="ARBA" id="ARBA00005263"/>
    </source>
</evidence>
<feature type="region of interest" description="Disordered" evidence="7">
    <location>
        <begin position="1"/>
        <end position="127"/>
    </location>
</feature>
<evidence type="ECO:0000256" key="3">
    <source>
        <dbReference type="ARBA" id="ARBA00023136"/>
    </source>
</evidence>
<comment type="caution">
    <text evidence="8">The sequence shown here is derived from an EMBL/GenBank/DDBJ whole genome shotgun (WGS) entry which is preliminary data.</text>
</comment>
<reference evidence="8 9" key="1">
    <citation type="submission" date="2020-11" db="EMBL/GenBank/DDBJ databases">
        <title>Kefir isolates.</title>
        <authorList>
            <person name="Marcisauskas S."/>
            <person name="Kim Y."/>
            <person name="Blasche S."/>
        </authorList>
    </citation>
    <scope>NUCLEOTIDE SEQUENCE [LARGE SCALE GENOMIC DNA]</scope>
    <source>
        <strain evidence="8 9">OG2</strain>
    </source>
</reference>
<feature type="compositionally biased region" description="Basic and acidic residues" evidence="7">
    <location>
        <begin position="24"/>
        <end position="41"/>
    </location>
</feature>
<dbReference type="GO" id="GO:0072583">
    <property type="term" value="P:clathrin-dependent endocytosis"/>
    <property type="evidence" value="ECO:0007669"/>
    <property type="project" value="TreeGrafter"/>
</dbReference>
<dbReference type="Proteomes" id="UP000750334">
    <property type="component" value="Unassembled WGS sequence"/>
</dbReference>
<feature type="compositionally biased region" description="Acidic residues" evidence="7">
    <location>
        <begin position="63"/>
        <end position="81"/>
    </location>
</feature>
<comment type="subcellular location">
    <subcellularLocation>
        <location evidence="1 6">Cytoplasmic vesicle membrane</location>
        <topology evidence="1 6">Peripheral membrane protein</topology>
        <orientation evidence="1 6">Cytoplasmic side</orientation>
    </subcellularLocation>
    <subcellularLocation>
        <location evidence="6">Membrane</location>
        <location evidence="6">Coated pit</location>
        <topology evidence="6">Peripheral membrane protein</topology>
        <orientation evidence="6">Cytoplasmic side</orientation>
    </subcellularLocation>
    <text evidence="6">Cytoplasmic face of coated pits and vesicles.</text>
</comment>
<comment type="function">
    <text evidence="6">Clathrin is the major protein of the polyhedral coat of coated pits and vesicles.</text>
</comment>
<evidence type="ECO:0000256" key="4">
    <source>
        <dbReference type="ARBA" id="ARBA00023176"/>
    </source>
</evidence>
<dbReference type="EMBL" id="PUHR01000031">
    <property type="protein sequence ID" value="KAG0669898.1"/>
    <property type="molecule type" value="Genomic_DNA"/>
</dbReference>
<feature type="compositionally biased region" description="Polar residues" evidence="7">
    <location>
        <begin position="82"/>
        <end position="95"/>
    </location>
</feature>
<keyword evidence="5 6" id="KW-0968">Cytoplasmic vesicle</keyword>
<evidence type="ECO:0000313" key="9">
    <source>
        <dbReference type="Proteomes" id="UP000750334"/>
    </source>
</evidence>
<keyword evidence="3 6" id="KW-0472">Membrane</keyword>
<keyword evidence="9" id="KW-1185">Reference proteome</keyword>
<dbReference type="Pfam" id="PF01086">
    <property type="entry name" value="Clathrin_lg_ch"/>
    <property type="match status" value="1"/>
</dbReference>
<feature type="compositionally biased region" description="Basic and acidic residues" evidence="7">
    <location>
        <begin position="98"/>
        <end position="127"/>
    </location>
</feature>
<dbReference type="OrthoDB" id="5512at2759"/>
<dbReference type="GO" id="GO:0030130">
    <property type="term" value="C:clathrin coat of trans-Golgi network vesicle"/>
    <property type="evidence" value="ECO:0007669"/>
    <property type="project" value="InterPro"/>
</dbReference>
<evidence type="ECO:0000256" key="1">
    <source>
        <dbReference type="ARBA" id="ARBA00004180"/>
    </source>
</evidence>
<comment type="similarity">
    <text evidence="2 6">Belongs to the clathrin light chain family.</text>
</comment>
<dbReference type="GO" id="GO:0005198">
    <property type="term" value="F:structural molecule activity"/>
    <property type="evidence" value="ECO:0007669"/>
    <property type="project" value="InterPro"/>
</dbReference>
<dbReference type="AlphaFoldDB" id="A0A9P7BCE1"/>
<name>A0A9P7BCE1_MAUEX</name>
<dbReference type="GO" id="GO:0030132">
    <property type="term" value="C:clathrin coat of coated pit"/>
    <property type="evidence" value="ECO:0007669"/>
    <property type="project" value="InterPro"/>
</dbReference>
<organism evidence="8 9">
    <name type="scientific">Maudiozyma exigua</name>
    <name type="common">Yeast</name>
    <name type="synonym">Kazachstania exigua</name>
    <dbReference type="NCBI Taxonomy" id="34358"/>
    <lineage>
        <taxon>Eukaryota</taxon>
        <taxon>Fungi</taxon>
        <taxon>Dikarya</taxon>
        <taxon>Ascomycota</taxon>
        <taxon>Saccharomycotina</taxon>
        <taxon>Saccharomycetes</taxon>
        <taxon>Saccharomycetales</taxon>
        <taxon>Saccharomycetaceae</taxon>
        <taxon>Maudiozyma</taxon>
    </lineage>
</organism>
<dbReference type="InterPro" id="IPR000996">
    <property type="entry name" value="Clathrin_L-chain"/>
</dbReference>
<proteinExistence type="inferred from homology"/>
<dbReference type="PANTHER" id="PTHR10639:SF7">
    <property type="entry name" value="CLATHRIN LIGHT CHAIN"/>
    <property type="match status" value="1"/>
</dbReference>
<sequence>MSEKFPALDNEQIDSATENIDETDFLKREAEVLGDEFKTEQDNDLLDSGNDDEFAAPVSNTAEDNDQVIETTNDNDNDDEFSTLQTSTTTSNGLSNPDAEKTINEWKEKTEKEITERDATLEKEKSQLQEDAVKHIDDFYETYNTKKQQQIDSTRKEEEDFLKKRDEFFAQDNTTWDRVLQLINQDDANVVGGRDRTKFKEILQRLKGKTDAPGA</sequence>
<dbReference type="PANTHER" id="PTHR10639">
    <property type="entry name" value="CLATHRIN LIGHT CHAIN"/>
    <property type="match status" value="1"/>
</dbReference>
<evidence type="ECO:0000256" key="5">
    <source>
        <dbReference type="ARBA" id="ARBA00023329"/>
    </source>
</evidence>